<accession>A0A450US55</accession>
<feature type="transmembrane region" description="Helical" evidence="2">
    <location>
        <begin position="83"/>
        <end position="104"/>
    </location>
</feature>
<keyword evidence="2" id="KW-1133">Transmembrane helix</keyword>
<dbReference type="EMBL" id="CAADFG010000072">
    <property type="protein sequence ID" value="VFJ94482.1"/>
    <property type="molecule type" value="Genomic_DNA"/>
</dbReference>
<feature type="transmembrane region" description="Helical" evidence="2">
    <location>
        <begin position="153"/>
        <end position="171"/>
    </location>
</feature>
<feature type="transmembrane region" description="Helical" evidence="2">
    <location>
        <begin position="178"/>
        <end position="195"/>
    </location>
</feature>
<evidence type="ECO:0000313" key="4">
    <source>
        <dbReference type="EMBL" id="VFJ95349.1"/>
    </source>
</evidence>
<dbReference type="InterPro" id="IPR012666">
    <property type="entry name" value="CbtA_put"/>
</dbReference>
<proteinExistence type="predicted"/>
<sequence length="239" mass="25211">MMFATFKKIITTAAITSLIAGVLLTFLQQVQVVPLILEAEKYEHSGQPTAPGALAAHGNTHAPSHEPPNEQEWQPQEGLERNLFTGVANIAVALGFALLLGAAIALRETTPGWRSGLLWGLGGYIAFFVAPALGMSPELPGSHSGELEHRQLWWAATSIATAAGLALAIFNGRYTVKALGAILLILPHLVGAPQPDAHHVGVVPAELLRAFIVATAVTNAAFWLALGGFYGLVHKRLAG</sequence>
<dbReference type="AlphaFoldDB" id="A0A450US55"/>
<evidence type="ECO:0000256" key="1">
    <source>
        <dbReference type="SAM" id="MobiDB-lite"/>
    </source>
</evidence>
<dbReference type="EMBL" id="CAADFJ010000069">
    <property type="protein sequence ID" value="VFK01596.1"/>
    <property type="molecule type" value="Genomic_DNA"/>
</dbReference>
<feature type="transmembrane region" description="Helical" evidence="2">
    <location>
        <begin position="207"/>
        <end position="233"/>
    </location>
</feature>
<evidence type="ECO:0000313" key="5">
    <source>
        <dbReference type="EMBL" id="VFK01596.1"/>
    </source>
</evidence>
<organism evidence="4">
    <name type="scientific">Candidatus Kentrum eta</name>
    <dbReference type="NCBI Taxonomy" id="2126337"/>
    <lineage>
        <taxon>Bacteria</taxon>
        <taxon>Pseudomonadati</taxon>
        <taxon>Pseudomonadota</taxon>
        <taxon>Gammaproteobacteria</taxon>
        <taxon>Candidatus Kentrum</taxon>
    </lineage>
</organism>
<dbReference type="Pfam" id="PF09490">
    <property type="entry name" value="CbtA"/>
    <property type="match status" value="1"/>
</dbReference>
<evidence type="ECO:0000313" key="3">
    <source>
        <dbReference type="EMBL" id="VFJ94482.1"/>
    </source>
</evidence>
<reference evidence="4" key="1">
    <citation type="submission" date="2019-02" db="EMBL/GenBank/DDBJ databases">
        <authorList>
            <person name="Gruber-Vodicka R. H."/>
            <person name="Seah K. B. B."/>
        </authorList>
    </citation>
    <scope>NUCLEOTIDE SEQUENCE</scope>
    <source>
        <strain evidence="5">BECK_SA2B12</strain>
        <strain evidence="3">BECK_SA2B15</strain>
        <strain evidence="4">BECK_SA2B20</strain>
    </source>
</reference>
<keyword evidence="2" id="KW-0472">Membrane</keyword>
<name>A0A450US55_9GAMM</name>
<evidence type="ECO:0000256" key="2">
    <source>
        <dbReference type="SAM" id="Phobius"/>
    </source>
</evidence>
<protein>
    <submittedName>
        <fullName evidence="4">Cobalt transporter subunit CbtA</fullName>
    </submittedName>
</protein>
<dbReference type="NCBIfam" id="TIGR02458">
    <property type="entry name" value="CbtA"/>
    <property type="match status" value="1"/>
</dbReference>
<dbReference type="EMBL" id="CAADFI010000075">
    <property type="protein sequence ID" value="VFJ95349.1"/>
    <property type="molecule type" value="Genomic_DNA"/>
</dbReference>
<feature type="region of interest" description="Disordered" evidence="1">
    <location>
        <begin position="48"/>
        <end position="75"/>
    </location>
</feature>
<feature type="transmembrane region" description="Helical" evidence="2">
    <location>
        <begin position="116"/>
        <end position="133"/>
    </location>
</feature>
<keyword evidence="2" id="KW-0812">Transmembrane</keyword>
<gene>
    <name evidence="3" type="ORF">BECKH772A_GA0070896_100729</name>
    <name evidence="4" type="ORF">BECKH772B_GA0070898_100759</name>
    <name evidence="5" type="ORF">BECKH772C_GA0070978_100699</name>
</gene>